<evidence type="ECO:0000256" key="1">
    <source>
        <dbReference type="SAM" id="MobiDB-lite"/>
    </source>
</evidence>
<feature type="region of interest" description="Disordered" evidence="1">
    <location>
        <begin position="808"/>
        <end position="876"/>
    </location>
</feature>
<dbReference type="CDD" id="cd19481">
    <property type="entry name" value="RecA-like_protease"/>
    <property type="match status" value="1"/>
</dbReference>
<dbReference type="InterPro" id="IPR003593">
    <property type="entry name" value="AAA+_ATPase"/>
</dbReference>
<dbReference type="PANTHER" id="PTHR46411">
    <property type="entry name" value="FAMILY ATPASE, PUTATIVE-RELATED"/>
    <property type="match status" value="1"/>
</dbReference>
<reference evidence="3" key="2">
    <citation type="submission" date="2023-05" db="EMBL/GenBank/DDBJ databases">
        <authorList>
            <consortium name="Lawrence Berkeley National Laboratory"/>
            <person name="Steindorff A."/>
            <person name="Hensen N."/>
            <person name="Bonometti L."/>
            <person name="Westerberg I."/>
            <person name="Brannstrom I.O."/>
            <person name="Guillou S."/>
            <person name="Cros-Aarteil S."/>
            <person name="Calhoun S."/>
            <person name="Haridas S."/>
            <person name="Kuo A."/>
            <person name="Mondo S."/>
            <person name="Pangilinan J."/>
            <person name="Riley R."/>
            <person name="Labutti K."/>
            <person name="Andreopoulos B."/>
            <person name="Lipzen A."/>
            <person name="Chen C."/>
            <person name="Yanf M."/>
            <person name="Daum C."/>
            <person name="Ng V."/>
            <person name="Clum A."/>
            <person name="Ohm R."/>
            <person name="Martin F."/>
            <person name="Silar P."/>
            <person name="Natvig D."/>
            <person name="Lalanne C."/>
            <person name="Gautier V."/>
            <person name="Ament-Velasquez S.L."/>
            <person name="Kruys A."/>
            <person name="Hutchinson M.I."/>
            <person name="Powell A.J."/>
            <person name="Barry K."/>
            <person name="Miller A.N."/>
            <person name="Grigoriev I.V."/>
            <person name="Debuchy R."/>
            <person name="Gladieux P."/>
            <person name="Thoren M.H."/>
            <person name="Johannesson H."/>
        </authorList>
    </citation>
    <scope>NUCLEOTIDE SEQUENCE</scope>
    <source>
        <strain evidence="3">CBS 757.83</strain>
    </source>
</reference>
<feature type="region of interest" description="Disordered" evidence="1">
    <location>
        <begin position="930"/>
        <end position="956"/>
    </location>
</feature>
<feature type="domain" description="AAA+ ATPase" evidence="2">
    <location>
        <begin position="544"/>
        <end position="671"/>
    </location>
</feature>
<dbReference type="Pfam" id="PF22942">
    <property type="entry name" value="DUF7025"/>
    <property type="match status" value="1"/>
</dbReference>
<dbReference type="PANTHER" id="PTHR46411:SF3">
    <property type="entry name" value="AAA+ ATPASE DOMAIN-CONTAINING PROTEIN"/>
    <property type="match status" value="1"/>
</dbReference>
<comment type="caution">
    <text evidence="3">The sequence shown here is derived from an EMBL/GenBank/DDBJ whole genome shotgun (WGS) entry which is preliminary data.</text>
</comment>
<proteinExistence type="predicted"/>
<keyword evidence="4" id="KW-1185">Reference proteome</keyword>
<name>A0AAN6PX67_9PEZI</name>
<sequence>MGNQEPEAAVSLQTPPDVPIIPEARRCTFEQFVNRFAPEDARYAIEYLEAGIELGFEMASEAMKRHLAKVKGYEDQNTVEYKSRRFDGGLSSGAWLQAVRIQSPAVLKALAEVSGYHWGTEAHTFMRPYGHLIHFHSQIRERLKSLMEAASKRGEEDEDEDAGSQEAVEHLQCYVSFVEKHLLPLTEQLDDADYSNPKRIRYEDLWYLFKPGELVYMPRRTLEKQLNSRGQKDAFEENTVSQTVWRLEVFQPHMSDLELPMIGGPSNDNEAKAKLYFVDFDGSSYKPVPINVQIDYFDGEKDIRSLAVFPIRFAARDVAAMMAECQEWGRKYTECIEQRHVSYKAWTLLNDPLGWRDGKLVKGRPANSPEFIDGEVIIDFQEAFNAHPSWKYAYGLRSDTWSSDVLTVRDKFPILLWSDKSRSKLVYEWPHIVVSDDDIDFLEGREFGKKHPYGPNGLDTPPPEDLVLLPRRLCGYGLRERRFLYLDVKYVKVGREHVDAFRFLQIDPNNRRIIHCLLTDHFNTKQARKMREIASQDPIPGKGHNLVFLLHGPPGVGKTATVEAVAQKYRKPLFSITSGDLGSTPDAVESSLTEIFHLANVWDCILLLDEADVFLEEREKSDLKRNAVVSVFLRVMEYYNGILFLTTNRPGQLDEAIKSRVHSALLYQTLTLQQTLEIFRMNIERLELIEKQRRSIPDHPQAYLQADKTGILAFAEKHWRQHEFDELGRWNGRQIRNAFISAAALARGDLDLDGGDDDGSAAAAAGVVAVLTERHFQDVANSVTAFDKYMARARGGLDSERARNRFDRPDYFSADESESTPVTAAARNRRASRNSDSGMGARERSTVAGGAAVRNVGHGGAPPHTPTPSPRLFNYHHAPVSPSPPYYVQPAAQGLAVAGGHMQQALGGGGGYVYPVQGYGGTAGGSMPAWSAPPGVQSGGGGGGGGGGDGGVPGSLPVIQLPQHGQQQFSGMVQQSGNNGNEGHLPGGAMQGAHLENS</sequence>
<feature type="compositionally biased region" description="Polar residues" evidence="1">
    <location>
        <begin position="971"/>
        <end position="981"/>
    </location>
</feature>
<dbReference type="InterPro" id="IPR027417">
    <property type="entry name" value="P-loop_NTPase"/>
</dbReference>
<dbReference type="GO" id="GO:0016887">
    <property type="term" value="F:ATP hydrolysis activity"/>
    <property type="evidence" value="ECO:0007669"/>
    <property type="project" value="InterPro"/>
</dbReference>
<accession>A0AAN6PX67</accession>
<feature type="region of interest" description="Disordered" evidence="1">
    <location>
        <begin position="971"/>
        <end position="998"/>
    </location>
</feature>
<dbReference type="Gene3D" id="3.40.50.300">
    <property type="entry name" value="P-loop containing nucleotide triphosphate hydrolases"/>
    <property type="match status" value="1"/>
</dbReference>
<feature type="compositionally biased region" description="Gly residues" evidence="1">
    <location>
        <begin position="937"/>
        <end position="953"/>
    </location>
</feature>
<dbReference type="SMART" id="SM00382">
    <property type="entry name" value="AAA"/>
    <property type="match status" value="1"/>
</dbReference>
<dbReference type="InterPro" id="IPR054289">
    <property type="entry name" value="DUF7025"/>
</dbReference>
<evidence type="ECO:0000313" key="4">
    <source>
        <dbReference type="Proteomes" id="UP001305647"/>
    </source>
</evidence>
<evidence type="ECO:0000313" key="3">
    <source>
        <dbReference type="EMBL" id="KAK4097730.1"/>
    </source>
</evidence>
<evidence type="ECO:0000259" key="2">
    <source>
        <dbReference type="SMART" id="SM00382"/>
    </source>
</evidence>
<dbReference type="EMBL" id="MU863669">
    <property type="protein sequence ID" value="KAK4097730.1"/>
    <property type="molecule type" value="Genomic_DNA"/>
</dbReference>
<dbReference type="Proteomes" id="UP001305647">
    <property type="component" value="Unassembled WGS sequence"/>
</dbReference>
<dbReference type="InterPro" id="IPR056599">
    <property type="entry name" value="AAA_lid_fung"/>
</dbReference>
<protein>
    <recommendedName>
        <fullName evidence="2">AAA+ ATPase domain-containing protein</fullName>
    </recommendedName>
</protein>
<dbReference type="GO" id="GO:0005524">
    <property type="term" value="F:ATP binding"/>
    <property type="evidence" value="ECO:0007669"/>
    <property type="project" value="InterPro"/>
</dbReference>
<dbReference type="InterPro" id="IPR003959">
    <property type="entry name" value="ATPase_AAA_core"/>
</dbReference>
<dbReference type="SUPFAM" id="SSF52540">
    <property type="entry name" value="P-loop containing nucleoside triphosphate hydrolases"/>
    <property type="match status" value="1"/>
</dbReference>
<dbReference type="AlphaFoldDB" id="A0AAN6PX67"/>
<dbReference type="Pfam" id="PF00004">
    <property type="entry name" value="AAA"/>
    <property type="match status" value="1"/>
</dbReference>
<reference evidence="3" key="1">
    <citation type="journal article" date="2023" name="Mol. Phylogenet. Evol.">
        <title>Genome-scale phylogeny and comparative genomics of the fungal order Sordariales.</title>
        <authorList>
            <person name="Hensen N."/>
            <person name="Bonometti L."/>
            <person name="Westerberg I."/>
            <person name="Brannstrom I.O."/>
            <person name="Guillou S."/>
            <person name="Cros-Aarteil S."/>
            <person name="Calhoun S."/>
            <person name="Haridas S."/>
            <person name="Kuo A."/>
            <person name="Mondo S."/>
            <person name="Pangilinan J."/>
            <person name="Riley R."/>
            <person name="LaButti K."/>
            <person name="Andreopoulos B."/>
            <person name="Lipzen A."/>
            <person name="Chen C."/>
            <person name="Yan M."/>
            <person name="Daum C."/>
            <person name="Ng V."/>
            <person name="Clum A."/>
            <person name="Steindorff A."/>
            <person name="Ohm R.A."/>
            <person name="Martin F."/>
            <person name="Silar P."/>
            <person name="Natvig D.O."/>
            <person name="Lalanne C."/>
            <person name="Gautier V."/>
            <person name="Ament-Velasquez S.L."/>
            <person name="Kruys A."/>
            <person name="Hutchinson M.I."/>
            <person name="Powell A.J."/>
            <person name="Barry K."/>
            <person name="Miller A.N."/>
            <person name="Grigoriev I.V."/>
            <person name="Debuchy R."/>
            <person name="Gladieux P."/>
            <person name="Hiltunen Thoren M."/>
            <person name="Johannesson H."/>
        </authorList>
    </citation>
    <scope>NUCLEOTIDE SEQUENCE</scope>
    <source>
        <strain evidence="3">CBS 757.83</strain>
    </source>
</reference>
<gene>
    <name evidence="3" type="ORF">N658DRAFT_510156</name>
</gene>
<organism evidence="3 4">
    <name type="scientific">Parathielavia hyrcaniae</name>
    <dbReference type="NCBI Taxonomy" id="113614"/>
    <lineage>
        <taxon>Eukaryota</taxon>
        <taxon>Fungi</taxon>
        <taxon>Dikarya</taxon>
        <taxon>Ascomycota</taxon>
        <taxon>Pezizomycotina</taxon>
        <taxon>Sordariomycetes</taxon>
        <taxon>Sordariomycetidae</taxon>
        <taxon>Sordariales</taxon>
        <taxon>Chaetomiaceae</taxon>
        <taxon>Parathielavia</taxon>
    </lineage>
</organism>
<dbReference type="Pfam" id="PF23232">
    <property type="entry name" value="AAA_lid_13"/>
    <property type="match status" value="1"/>
</dbReference>